<accession>A0A1I2KCJ2</accession>
<evidence type="ECO:0000313" key="3">
    <source>
        <dbReference type="EMBL" id="SFF63930.1"/>
    </source>
</evidence>
<dbReference type="PANTHER" id="PTHR46268:SF6">
    <property type="entry name" value="UNIVERSAL STRESS PROTEIN UP12"/>
    <property type="match status" value="1"/>
</dbReference>
<dbReference type="EMBL" id="FOOG01000004">
    <property type="protein sequence ID" value="SFF63930.1"/>
    <property type="molecule type" value="Genomic_DNA"/>
</dbReference>
<dbReference type="InterPro" id="IPR006015">
    <property type="entry name" value="Universal_stress_UspA"/>
</dbReference>
<dbReference type="SUPFAM" id="SSF52402">
    <property type="entry name" value="Adenine nucleotide alpha hydrolases-like"/>
    <property type="match status" value="1"/>
</dbReference>
<proteinExistence type="inferred from homology"/>
<dbReference type="Proteomes" id="UP000198897">
    <property type="component" value="Unassembled WGS sequence"/>
</dbReference>
<dbReference type="InterPro" id="IPR014729">
    <property type="entry name" value="Rossmann-like_a/b/a_fold"/>
</dbReference>
<feature type="domain" description="UspA" evidence="2">
    <location>
        <begin position="1"/>
        <end position="144"/>
    </location>
</feature>
<dbReference type="InterPro" id="IPR006016">
    <property type="entry name" value="UspA"/>
</dbReference>
<dbReference type="PANTHER" id="PTHR46268">
    <property type="entry name" value="STRESS RESPONSE PROTEIN NHAX"/>
    <property type="match status" value="1"/>
</dbReference>
<name>A0A1I2KCJ2_9BACI</name>
<dbReference type="AlphaFoldDB" id="A0A1I2KCJ2"/>
<dbReference type="Gene3D" id="3.40.50.620">
    <property type="entry name" value="HUPs"/>
    <property type="match status" value="1"/>
</dbReference>
<evidence type="ECO:0000313" key="4">
    <source>
        <dbReference type="Proteomes" id="UP000198897"/>
    </source>
</evidence>
<dbReference type="OrthoDB" id="9777884at2"/>
<evidence type="ECO:0000256" key="1">
    <source>
        <dbReference type="ARBA" id="ARBA00008791"/>
    </source>
</evidence>
<comment type="similarity">
    <text evidence="1">Belongs to the universal stress protein A family.</text>
</comment>
<gene>
    <name evidence="3" type="ORF">SAMN05216353_1045</name>
</gene>
<sequence length="144" mass="15776">MTKKILVAYDGSEPSKQAVMEAKNHAIETVDREIHVVSVVKPTGPFTNAAVSKSIGDEMAKKYEKELEFIKEENEDENITIVTNVLVGELENNPGEDVCTYAEEQGIDMIIVGSRGLGNVKRIFLGSVSNNIVQHATCPVLVMK</sequence>
<evidence type="ECO:0000259" key="2">
    <source>
        <dbReference type="Pfam" id="PF00582"/>
    </source>
</evidence>
<dbReference type="CDD" id="cd00293">
    <property type="entry name" value="USP-like"/>
    <property type="match status" value="1"/>
</dbReference>
<dbReference type="Pfam" id="PF00582">
    <property type="entry name" value="Usp"/>
    <property type="match status" value="1"/>
</dbReference>
<keyword evidence="4" id="KW-1185">Reference proteome</keyword>
<reference evidence="4" key="1">
    <citation type="submission" date="2016-10" db="EMBL/GenBank/DDBJ databases">
        <authorList>
            <person name="Varghese N."/>
            <person name="Submissions S."/>
        </authorList>
    </citation>
    <scope>NUCLEOTIDE SEQUENCE [LARGE SCALE GENOMIC DNA]</scope>
    <source>
        <strain evidence="4">FP5</strain>
    </source>
</reference>
<protein>
    <submittedName>
        <fullName evidence="3">Nucleotide-binding universal stress protein, UspA family</fullName>
    </submittedName>
</protein>
<dbReference type="RefSeq" id="WP_089750253.1">
    <property type="nucleotide sequence ID" value="NZ_FOOG01000004.1"/>
</dbReference>
<dbReference type="PRINTS" id="PR01438">
    <property type="entry name" value="UNVRSLSTRESS"/>
</dbReference>
<organism evidence="3 4">
    <name type="scientific">Halobacillus alkaliphilus</name>
    <dbReference type="NCBI Taxonomy" id="396056"/>
    <lineage>
        <taxon>Bacteria</taxon>
        <taxon>Bacillati</taxon>
        <taxon>Bacillota</taxon>
        <taxon>Bacilli</taxon>
        <taxon>Bacillales</taxon>
        <taxon>Bacillaceae</taxon>
        <taxon>Halobacillus</taxon>
    </lineage>
</organism>